<dbReference type="InterPro" id="IPR011051">
    <property type="entry name" value="RmlC_Cupin_sf"/>
</dbReference>
<comment type="caution">
    <text evidence="3">The sequence shown here is derived from an EMBL/GenBank/DDBJ whole genome shotgun (WGS) entry which is preliminary data.</text>
</comment>
<dbReference type="PANTHER" id="PTHR31189:SF13">
    <property type="entry name" value="CUPINCIN"/>
    <property type="match status" value="1"/>
</dbReference>
<keyword evidence="4" id="KW-1185">Reference proteome</keyword>
<name>A0AAE1V421_9SOLA</name>
<evidence type="ECO:0000256" key="1">
    <source>
        <dbReference type="SAM" id="MobiDB-lite"/>
    </source>
</evidence>
<dbReference type="EMBL" id="JAVYJV010000013">
    <property type="protein sequence ID" value="KAK4355508.1"/>
    <property type="molecule type" value="Genomic_DNA"/>
</dbReference>
<dbReference type="InterPro" id="IPR006045">
    <property type="entry name" value="Cupin_1"/>
</dbReference>
<gene>
    <name evidence="3" type="ORF">RND71_024479</name>
</gene>
<dbReference type="CDD" id="cd02244">
    <property type="entry name" value="cupin_7S_vicilin-like_N"/>
    <property type="match status" value="1"/>
</dbReference>
<accession>A0AAE1V421</accession>
<evidence type="ECO:0000313" key="4">
    <source>
        <dbReference type="Proteomes" id="UP001291623"/>
    </source>
</evidence>
<feature type="compositionally biased region" description="Basic and acidic residues" evidence="1">
    <location>
        <begin position="252"/>
        <end position="264"/>
    </location>
</feature>
<dbReference type="Proteomes" id="UP001291623">
    <property type="component" value="Unassembled WGS sequence"/>
</dbReference>
<dbReference type="SUPFAM" id="SSF51182">
    <property type="entry name" value="RmlC-like cupins"/>
    <property type="match status" value="2"/>
</dbReference>
<proteinExistence type="predicted"/>
<reference evidence="3" key="1">
    <citation type="submission" date="2023-12" db="EMBL/GenBank/DDBJ databases">
        <title>Genome assembly of Anisodus tanguticus.</title>
        <authorList>
            <person name="Wang Y.-J."/>
        </authorList>
    </citation>
    <scope>NUCLEOTIDE SEQUENCE</scope>
    <source>
        <strain evidence="3">KB-2021</strain>
        <tissue evidence="3">Leaf</tissue>
    </source>
</reference>
<dbReference type="InterPro" id="IPR050253">
    <property type="entry name" value="Seed_Storage-Functional"/>
</dbReference>
<dbReference type="InterPro" id="IPR014710">
    <property type="entry name" value="RmlC-like_jellyroll"/>
</dbReference>
<dbReference type="Pfam" id="PF00190">
    <property type="entry name" value="Cupin_1"/>
    <property type="match status" value="1"/>
</dbReference>
<feature type="domain" description="Cupin type-1" evidence="2">
    <location>
        <begin position="214"/>
        <end position="249"/>
    </location>
</feature>
<sequence>MSLDRELGRKNGCWAELVWAWPKMEHSLILHSSKKSFTDTGFSRRSWSNYHVLGRKEESNRFRLGGVSSLGVGRGTLNLVRRGKRNSFNIRPGDVIRVHAGTTAYLINRDNNENLVIAKLLRPHFFGPGGRENPESFYNAFSSEILEAALNTRRDRLQRLFGQQREGVIIRASEEQIRQMSQQEGGIWPFGGESKGSVNIFKQRPSQSNQYGQFHEGGMLGPIYSSRATKIAVVVDGEGYFEMACPHLASESGRRQGSQERETRIGTSYQKVAQG</sequence>
<evidence type="ECO:0000313" key="3">
    <source>
        <dbReference type="EMBL" id="KAK4355508.1"/>
    </source>
</evidence>
<feature type="compositionally biased region" description="Polar residues" evidence="1">
    <location>
        <begin position="265"/>
        <end position="275"/>
    </location>
</feature>
<dbReference type="AlphaFoldDB" id="A0AAE1V421"/>
<dbReference type="Gene3D" id="2.60.120.10">
    <property type="entry name" value="Jelly Rolls"/>
    <property type="match status" value="2"/>
</dbReference>
<feature type="region of interest" description="Disordered" evidence="1">
    <location>
        <begin position="250"/>
        <end position="275"/>
    </location>
</feature>
<organism evidence="3 4">
    <name type="scientific">Anisodus tanguticus</name>
    <dbReference type="NCBI Taxonomy" id="243964"/>
    <lineage>
        <taxon>Eukaryota</taxon>
        <taxon>Viridiplantae</taxon>
        <taxon>Streptophyta</taxon>
        <taxon>Embryophyta</taxon>
        <taxon>Tracheophyta</taxon>
        <taxon>Spermatophyta</taxon>
        <taxon>Magnoliopsida</taxon>
        <taxon>eudicotyledons</taxon>
        <taxon>Gunneridae</taxon>
        <taxon>Pentapetalae</taxon>
        <taxon>asterids</taxon>
        <taxon>lamiids</taxon>
        <taxon>Solanales</taxon>
        <taxon>Solanaceae</taxon>
        <taxon>Solanoideae</taxon>
        <taxon>Hyoscyameae</taxon>
        <taxon>Anisodus</taxon>
    </lineage>
</organism>
<protein>
    <recommendedName>
        <fullName evidence="2">Cupin type-1 domain-containing protein</fullName>
    </recommendedName>
</protein>
<evidence type="ECO:0000259" key="2">
    <source>
        <dbReference type="Pfam" id="PF00190"/>
    </source>
</evidence>
<dbReference type="PANTHER" id="PTHR31189">
    <property type="entry name" value="OS03G0336100 PROTEIN-RELATED"/>
    <property type="match status" value="1"/>
</dbReference>